<dbReference type="InterPro" id="IPR000560">
    <property type="entry name" value="His_Pase_clade-2"/>
</dbReference>
<comment type="catalytic activity">
    <reaction evidence="3">
        <text>3-O-[beta-D-GlcA-(1-&gt;3)-beta-D-Gal-(1-&gt;3)-beta-D-Gal-(1-&gt;4)-beta-D-2-O-P-Xyl]-L-seryl-[protein] + H2O = 3-O-(beta-D-GlcA-(1-&gt;3)-beta-D-Gal-(1-&gt;3)-beta-D-Gal-(1-&gt;4)-beta-D-Xyl)-L-seryl-[protein] + phosphate</text>
        <dbReference type="Rhea" id="RHEA:56512"/>
        <dbReference type="Rhea" id="RHEA-COMP:12573"/>
        <dbReference type="Rhea" id="RHEA-COMP:14559"/>
        <dbReference type="ChEBI" id="CHEBI:15377"/>
        <dbReference type="ChEBI" id="CHEBI:43474"/>
        <dbReference type="ChEBI" id="CHEBI:132093"/>
        <dbReference type="ChEBI" id="CHEBI:140495"/>
    </reaction>
</comment>
<evidence type="ECO:0000256" key="1">
    <source>
        <dbReference type="ARBA" id="ARBA00005375"/>
    </source>
</evidence>
<feature type="compositionally biased region" description="Low complexity" evidence="6">
    <location>
        <begin position="471"/>
        <end position="501"/>
    </location>
</feature>
<dbReference type="OMA" id="CALGQLT"/>
<keyword evidence="7" id="KW-1185">Reference proteome</keyword>
<dbReference type="PANTHER" id="PTHR11567:SF110">
    <property type="entry name" value="2-PHOSPHOXYLOSE PHOSPHATASE 1"/>
    <property type="match status" value="1"/>
</dbReference>
<feature type="region of interest" description="Disordered" evidence="6">
    <location>
        <begin position="439"/>
        <end position="501"/>
    </location>
</feature>
<proteinExistence type="inferred from homology"/>
<dbReference type="Proteomes" id="UP000887565">
    <property type="component" value="Unplaced"/>
</dbReference>
<organism evidence="7 8">
    <name type="scientific">Romanomermis culicivorax</name>
    <name type="common">Nematode worm</name>
    <dbReference type="NCBI Taxonomy" id="13658"/>
    <lineage>
        <taxon>Eukaryota</taxon>
        <taxon>Metazoa</taxon>
        <taxon>Ecdysozoa</taxon>
        <taxon>Nematoda</taxon>
        <taxon>Enoplea</taxon>
        <taxon>Dorylaimia</taxon>
        <taxon>Mermithida</taxon>
        <taxon>Mermithoidea</taxon>
        <taxon>Mermithidae</taxon>
        <taxon>Romanomermis</taxon>
    </lineage>
</organism>
<protein>
    <recommendedName>
        <fullName evidence="4">2-phosphoxylose phosphatase 1</fullName>
    </recommendedName>
    <alternativeName>
        <fullName evidence="5">Acid phosphatase-like protein 2</fullName>
    </alternativeName>
</protein>
<feature type="region of interest" description="Disordered" evidence="6">
    <location>
        <begin position="1"/>
        <end position="22"/>
    </location>
</feature>
<evidence type="ECO:0000256" key="6">
    <source>
        <dbReference type="SAM" id="MobiDB-lite"/>
    </source>
</evidence>
<dbReference type="SUPFAM" id="SSF53254">
    <property type="entry name" value="Phosphoglycerate mutase-like"/>
    <property type="match status" value="1"/>
</dbReference>
<reference evidence="8" key="1">
    <citation type="submission" date="2022-11" db="UniProtKB">
        <authorList>
            <consortium name="WormBaseParasite"/>
        </authorList>
    </citation>
    <scope>IDENTIFICATION</scope>
</reference>
<dbReference type="Gene3D" id="3.40.50.1240">
    <property type="entry name" value="Phosphoglycerate mutase-like"/>
    <property type="match status" value="1"/>
</dbReference>
<name>A0A915IBQ6_ROMCU</name>
<evidence type="ECO:0000256" key="4">
    <source>
        <dbReference type="ARBA" id="ARBA00040357"/>
    </source>
</evidence>
<evidence type="ECO:0000313" key="7">
    <source>
        <dbReference type="Proteomes" id="UP000887565"/>
    </source>
</evidence>
<dbReference type="CDD" id="cd07061">
    <property type="entry name" value="HP_HAP_like"/>
    <property type="match status" value="1"/>
</dbReference>
<evidence type="ECO:0000256" key="2">
    <source>
        <dbReference type="ARBA" id="ARBA00022801"/>
    </source>
</evidence>
<dbReference type="Pfam" id="PF00328">
    <property type="entry name" value="His_Phos_2"/>
    <property type="match status" value="1"/>
</dbReference>
<comment type="similarity">
    <text evidence="1">Belongs to the histidine acid phosphatase family.</text>
</comment>
<dbReference type="WBParaSite" id="nRc.2.0.1.t10686-RA">
    <property type="protein sequence ID" value="nRc.2.0.1.t10686-RA"/>
    <property type="gene ID" value="nRc.2.0.1.g10686"/>
</dbReference>
<accession>A0A915IBQ6</accession>
<dbReference type="InterPro" id="IPR050645">
    <property type="entry name" value="Histidine_acid_phosphatase"/>
</dbReference>
<dbReference type="PANTHER" id="PTHR11567">
    <property type="entry name" value="ACID PHOSPHATASE-RELATED"/>
    <property type="match status" value="1"/>
</dbReference>
<evidence type="ECO:0000313" key="8">
    <source>
        <dbReference type="WBParaSite" id="nRc.2.0.1.t10686-RA"/>
    </source>
</evidence>
<dbReference type="InterPro" id="IPR029033">
    <property type="entry name" value="His_PPase_superfam"/>
</dbReference>
<dbReference type="GO" id="GO:0016791">
    <property type="term" value="F:phosphatase activity"/>
    <property type="evidence" value="ECO:0007669"/>
    <property type="project" value="TreeGrafter"/>
</dbReference>
<keyword evidence="2" id="KW-0378">Hydrolase</keyword>
<sequence>MVDAGYVVETSPDGCSRDNNSADDDNLFHCSRRKDRYSFPTFFSTPGGHSGFMPPGYQLKSVVSLIRHGERSSLEEATSAVDKPDYDLDFGEDIQLFRGYAKFWKQYRAMLPSVPFELSDIRLGFVSGILTPRGIVQSVQLGKNLKKTYNSWFDTKKKDAMIFHVESTSFARTYHSALAFLYGFLGQDAIGVSVFVNRASTRFCSHSWCKCKNGLARFRNVLNELYSKYYNEFLDSKISSIIEDGNRILLNGGSSTSLSRLIDLLLPYACRPTADRFPCSPDADRCFGVRDFRILNDFGDKIVRRVSISKEGRLKGLIEAMAVFQKWRENILRATENDASGSFELYSDHETTLIAVLIGLGVFDGVIPPMASSVRMEVLKHMTSGKSYMRVFYNGVDITEKTIFCRNMIHSELCDVNKFLEFLNQYVDGGGKVTSVFRSDSSDPGSLSSDDVGKVFSNETPVDDDDSTEGAAAACIPSSPAAELDLSPSSSSSDGSSHCDLSQPNIRWCCWCS</sequence>
<evidence type="ECO:0000256" key="5">
    <source>
        <dbReference type="ARBA" id="ARBA00041499"/>
    </source>
</evidence>
<dbReference type="AlphaFoldDB" id="A0A915IBQ6"/>
<evidence type="ECO:0000256" key="3">
    <source>
        <dbReference type="ARBA" id="ARBA00036311"/>
    </source>
</evidence>